<feature type="compositionally biased region" description="Pro residues" evidence="2">
    <location>
        <begin position="15"/>
        <end position="24"/>
    </location>
</feature>
<dbReference type="Proteomes" id="UP001432322">
    <property type="component" value="Unassembled WGS sequence"/>
</dbReference>
<evidence type="ECO:0000256" key="2">
    <source>
        <dbReference type="SAM" id="MobiDB-lite"/>
    </source>
</evidence>
<dbReference type="EMBL" id="BTSY01000007">
    <property type="protein sequence ID" value="GMT35234.1"/>
    <property type="molecule type" value="Genomic_DNA"/>
</dbReference>
<reference evidence="3" key="1">
    <citation type="submission" date="2023-10" db="EMBL/GenBank/DDBJ databases">
        <title>Genome assembly of Pristionchus species.</title>
        <authorList>
            <person name="Yoshida K."/>
            <person name="Sommer R.J."/>
        </authorList>
    </citation>
    <scope>NUCLEOTIDE SEQUENCE</scope>
    <source>
        <strain evidence="3">RS5133</strain>
    </source>
</reference>
<evidence type="ECO:0008006" key="5">
    <source>
        <dbReference type="Google" id="ProtNLM"/>
    </source>
</evidence>
<name>A0AAV5WX48_9BILA</name>
<dbReference type="InterPro" id="IPR008160">
    <property type="entry name" value="Collagen"/>
</dbReference>
<feature type="compositionally biased region" description="Basic and acidic residues" evidence="2">
    <location>
        <begin position="61"/>
        <end position="93"/>
    </location>
</feature>
<sequence length="263" mass="27345">CRFGPPRPECCKPGLPGPPGPAGPAGPKGPRGDIGPPGERGTPGTPGTPGRPGKPGVDGKPGTDGKNGKDGKDGKKGPPGKKGEDGIKGEAGDKGQPGDPGVCCKGCPKLVSVSMPEVGCLNKEQDCNPLPGGSTTTSFVCPDGMLASREQASTVWKSEGITGATCDAEENIWNFEGFDENRLYACLSPSNDCGFSVLPCPSFHYCHGSVPTEVNRKPKTLECSVKGPYQMYTETDMLNQPQICNSGKWSGTGEWHLSVYCGY</sequence>
<dbReference type="PANTHER" id="PTHR24637:SF421">
    <property type="entry name" value="CUTICLE COLLAGEN DPY-2"/>
    <property type="match status" value="1"/>
</dbReference>
<feature type="non-terminal residue" evidence="3">
    <location>
        <position position="263"/>
    </location>
</feature>
<feature type="non-terminal residue" evidence="3">
    <location>
        <position position="1"/>
    </location>
</feature>
<evidence type="ECO:0000313" key="4">
    <source>
        <dbReference type="Proteomes" id="UP001432322"/>
    </source>
</evidence>
<comment type="caution">
    <text evidence="3">The sequence shown here is derived from an EMBL/GenBank/DDBJ whole genome shotgun (WGS) entry which is preliminary data.</text>
</comment>
<accession>A0AAV5WX48</accession>
<dbReference type="Pfam" id="PF01391">
    <property type="entry name" value="Collagen"/>
    <property type="match status" value="1"/>
</dbReference>
<gene>
    <name evidence="3" type="ORF">PFISCL1PPCAC_26531</name>
</gene>
<feature type="compositionally biased region" description="Low complexity" evidence="2">
    <location>
        <begin position="36"/>
        <end position="45"/>
    </location>
</feature>
<protein>
    <recommendedName>
        <fullName evidence="5">Collagen</fullName>
    </recommendedName>
</protein>
<proteinExistence type="predicted"/>
<keyword evidence="1" id="KW-0677">Repeat</keyword>
<feature type="region of interest" description="Disordered" evidence="2">
    <location>
        <begin position="1"/>
        <end position="98"/>
    </location>
</feature>
<dbReference type="PANTHER" id="PTHR24637">
    <property type="entry name" value="COLLAGEN"/>
    <property type="match status" value="1"/>
</dbReference>
<evidence type="ECO:0000256" key="1">
    <source>
        <dbReference type="ARBA" id="ARBA00022737"/>
    </source>
</evidence>
<organism evidence="3 4">
    <name type="scientific">Pristionchus fissidentatus</name>
    <dbReference type="NCBI Taxonomy" id="1538716"/>
    <lineage>
        <taxon>Eukaryota</taxon>
        <taxon>Metazoa</taxon>
        <taxon>Ecdysozoa</taxon>
        <taxon>Nematoda</taxon>
        <taxon>Chromadorea</taxon>
        <taxon>Rhabditida</taxon>
        <taxon>Rhabditina</taxon>
        <taxon>Diplogasteromorpha</taxon>
        <taxon>Diplogasteroidea</taxon>
        <taxon>Neodiplogasteridae</taxon>
        <taxon>Pristionchus</taxon>
    </lineage>
</organism>
<evidence type="ECO:0000313" key="3">
    <source>
        <dbReference type="EMBL" id="GMT35234.1"/>
    </source>
</evidence>
<keyword evidence="4" id="KW-1185">Reference proteome</keyword>
<dbReference type="AlphaFoldDB" id="A0AAV5WX48"/>